<feature type="transmembrane region" description="Helical" evidence="8">
    <location>
        <begin position="414"/>
        <end position="435"/>
    </location>
</feature>
<dbReference type="Pfam" id="PF00172">
    <property type="entry name" value="Zn_clus"/>
    <property type="match status" value="1"/>
</dbReference>
<feature type="compositionally biased region" description="Polar residues" evidence="7">
    <location>
        <begin position="615"/>
        <end position="626"/>
    </location>
</feature>
<evidence type="ECO:0000256" key="8">
    <source>
        <dbReference type="SAM" id="Phobius"/>
    </source>
</evidence>
<feature type="compositionally biased region" description="Gly residues" evidence="7">
    <location>
        <begin position="603"/>
        <end position="612"/>
    </location>
</feature>
<dbReference type="GO" id="GO:0003677">
    <property type="term" value="F:DNA binding"/>
    <property type="evidence" value="ECO:0007669"/>
    <property type="project" value="UniProtKB-KW"/>
</dbReference>
<dbReference type="GO" id="GO:0000981">
    <property type="term" value="F:DNA-binding transcription factor activity, RNA polymerase II-specific"/>
    <property type="evidence" value="ECO:0007669"/>
    <property type="project" value="InterPro"/>
</dbReference>
<dbReference type="InterPro" id="IPR001138">
    <property type="entry name" value="Zn2Cys6_DnaBD"/>
</dbReference>
<dbReference type="STRING" id="1442371.A0A0D2GU10"/>
<evidence type="ECO:0000313" key="11">
    <source>
        <dbReference type="Proteomes" id="UP000053411"/>
    </source>
</evidence>
<evidence type="ECO:0000256" key="5">
    <source>
        <dbReference type="ARBA" id="ARBA00023163"/>
    </source>
</evidence>
<comment type="subcellular location">
    <subcellularLocation>
        <location evidence="1">Nucleus</location>
    </subcellularLocation>
</comment>
<reference evidence="10 11" key="1">
    <citation type="submission" date="2015-01" db="EMBL/GenBank/DDBJ databases">
        <title>The Genome Sequence of Fonsecaea multimorphosa CBS 102226.</title>
        <authorList>
            <consortium name="The Broad Institute Genomics Platform"/>
            <person name="Cuomo C."/>
            <person name="de Hoog S."/>
            <person name="Gorbushina A."/>
            <person name="Stielow B."/>
            <person name="Teixiera M."/>
            <person name="Abouelleil A."/>
            <person name="Chapman S.B."/>
            <person name="Priest M."/>
            <person name="Young S.K."/>
            <person name="Wortman J."/>
            <person name="Nusbaum C."/>
            <person name="Birren B."/>
        </authorList>
    </citation>
    <scope>NUCLEOTIDE SEQUENCE [LARGE SCALE GENOMIC DNA]</scope>
    <source>
        <strain evidence="10 11">CBS 102226</strain>
    </source>
</reference>
<dbReference type="SUPFAM" id="SSF57701">
    <property type="entry name" value="Zn2/Cys6 DNA-binding domain"/>
    <property type="match status" value="1"/>
</dbReference>
<evidence type="ECO:0000256" key="1">
    <source>
        <dbReference type="ARBA" id="ARBA00004123"/>
    </source>
</evidence>
<dbReference type="InterPro" id="IPR036864">
    <property type="entry name" value="Zn2-C6_fun-type_DNA-bd_sf"/>
</dbReference>
<feature type="region of interest" description="Disordered" evidence="7">
    <location>
        <begin position="657"/>
        <end position="676"/>
    </location>
</feature>
<dbReference type="PROSITE" id="PS50048">
    <property type="entry name" value="ZN2_CY6_FUNGAL_2"/>
    <property type="match status" value="1"/>
</dbReference>
<dbReference type="PANTHER" id="PTHR46910">
    <property type="entry name" value="TRANSCRIPTION FACTOR PDR1"/>
    <property type="match status" value="1"/>
</dbReference>
<dbReference type="SMART" id="SM00066">
    <property type="entry name" value="GAL4"/>
    <property type="match status" value="1"/>
</dbReference>
<evidence type="ECO:0000256" key="7">
    <source>
        <dbReference type="SAM" id="MobiDB-lite"/>
    </source>
</evidence>
<dbReference type="EMBL" id="KN848098">
    <property type="protein sequence ID" value="KIX92970.1"/>
    <property type="molecule type" value="Genomic_DNA"/>
</dbReference>
<feature type="region of interest" description="Disordered" evidence="7">
    <location>
        <begin position="1"/>
        <end position="32"/>
    </location>
</feature>
<dbReference type="InterPro" id="IPR050987">
    <property type="entry name" value="AtrR-like"/>
</dbReference>
<dbReference type="CDD" id="cd12148">
    <property type="entry name" value="fungal_TF_MHR"/>
    <property type="match status" value="1"/>
</dbReference>
<accession>A0A0D2GU10</accession>
<feature type="region of interest" description="Disordered" evidence="7">
    <location>
        <begin position="581"/>
        <end position="627"/>
    </location>
</feature>
<name>A0A0D2GU10_9EURO</name>
<protein>
    <recommendedName>
        <fullName evidence="9">Zn(2)-C6 fungal-type domain-containing protein</fullName>
    </recommendedName>
</protein>
<proteinExistence type="predicted"/>
<dbReference type="GO" id="GO:0008270">
    <property type="term" value="F:zinc ion binding"/>
    <property type="evidence" value="ECO:0007669"/>
    <property type="project" value="InterPro"/>
</dbReference>
<organism evidence="10 11">
    <name type="scientific">Fonsecaea multimorphosa CBS 102226</name>
    <dbReference type="NCBI Taxonomy" id="1442371"/>
    <lineage>
        <taxon>Eukaryota</taxon>
        <taxon>Fungi</taxon>
        <taxon>Dikarya</taxon>
        <taxon>Ascomycota</taxon>
        <taxon>Pezizomycotina</taxon>
        <taxon>Eurotiomycetes</taxon>
        <taxon>Chaetothyriomycetidae</taxon>
        <taxon>Chaetothyriales</taxon>
        <taxon>Herpotrichiellaceae</taxon>
        <taxon>Fonsecaea</taxon>
    </lineage>
</organism>
<feature type="domain" description="Zn(2)-C6 fungal-type" evidence="9">
    <location>
        <begin position="44"/>
        <end position="74"/>
    </location>
</feature>
<keyword evidence="2" id="KW-0479">Metal-binding</keyword>
<keyword evidence="4" id="KW-0238">DNA-binding</keyword>
<keyword evidence="8" id="KW-0472">Membrane</keyword>
<dbReference type="Gene3D" id="4.10.240.10">
    <property type="entry name" value="Zn(2)-C6 fungal-type DNA-binding domain"/>
    <property type="match status" value="1"/>
</dbReference>
<evidence type="ECO:0000259" key="9">
    <source>
        <dbReference type="PROSITE" id="PS50048"/>
    </source>
</evidence>
<keyword evidence="11" id="KW-1185">Reference proteome</keyword>
<keyword evidence="8" id="KW-1133">Transmembrane helix</keyword>
<dbReference type="VEuPathDB" id="FungiDB:Z520_11243"/>
<evidence type="ECO:0000256" key="6">
    <source>
        <dbReference type="ARBA" id="ARBA00023242"/>
    </source>
</evidence>
<dbReference type="PANTHER" id="PTHR46910:SF3">
    <property type="entry name" value="HALOTOLERANCE PROTEIN 9-RELATED"/>
    <property type="match status" value="1"/>
</dbReference>
<sequence length="676" mass="74793">MSQRTGLSPSNVSEASTSSQPSVAQPSGSGDTMSLEARKYVTQACQPCRAKRSKCDNAHPTCSACVGRGTLCVYSDVDRRRGKLRANETDALQDRVRRFEQIINALTQGPEEDAYDLLRRMRTNQSQSPGSEGLAEWTHSRERDADFNTPVARVFTINDLPPEQLIQDGIRAYFNCTYALLYIYEKHEMDDIFSRVYRTHEAVDNATLCELCALAAVGSHYDGDKFDAAAMEALFQTATIYMSDCIESQFLRGMRVILCLGIICSLTRRASARLSIASGLRLARWARLQQQDILPLVAYRKVYRSLVFMECWLASSLGYQPDLINDEAEFTRQEIIEAQPTTEYRIQAEICTVGLMTAGILLDVHNKSTSAVFSVVEKHLRILGEWEEKLPDFMRLDALVHAHENQFREPQRPAFVLVHVMFLGAKMMLLRRLLVEMANCRMNRRWTLDGTPTQGESIQRECVEAAELCVRLLDALGFTKRKSRRSWLCVGHAFSACSVLLFAAAQRLLYDQRDKVQIFLAQSQECINMLAGCSVVDRVANSLLQIVRPLHQDLQRLASNESSGRPKSGIYDLLENPHADAAAATGSSSTPTALTGMLQGWSPAGGGGGGGAQQYHLQRSTTGQPSTIPPIRSAAIPAMQNAIEVLGNPFGLPTIRSPPPPLGTVTSQVGGFDDTA</sequence>
<dbReference type="OrthoDB" id="1919336at2759"/>
<dbReference type="AlphaFoldDB" id="A0A0D2GU10"/>
<evidence type="ECO:0000313" key="10">
    <source>
        <dbReference type="EMBL" id="KIX92970.1"/>
    </source>
</evidence>
<feature type="compositionally biased region" description="Low complexity" evidence="7">
    <location>
        <begin position="581"/>
        <end position="593"/>
    </location>
</feature>
<gene>
    <name evidence="10" type="ORF">Z520_11243</name>
</gene>
<dbReference type="GeneID" id="27716989"/>
<dbReference type="CDD" id="cd00067">
    <property type="entry name" value="GAL4"/>
    <property type="match status" value="1"/>
</dbReference>
<dbReference type="GO" id="GO:0005634">
    <property type="term" value="C:nucleus"/>
    <property type="evidence" value="ECO:0007669"/>
    <property type="project" value="UniProtKB-SubCell"/>
</dbReference>
<keyword evidence="6" id="KW-0539">Nucleus</keyword>
<feature type="transmembrane region" description="Helical" evidence="8">
    <location>
        <begin position="487"/>
        <end position="505"/>
    </location>
</feature>
<evidence type="ECO:0000256" key="3">
    <source>
        <dbReference type="ARBA" id="ARBA00023015"/>
    </source>
</evidence>
<dbReference type="PROSITE" id="PS00463">
    <property type="entry name" value="ZN2_CY6_FUNGAL_1"/>
    <property type="match status" value="1"/>
</dbReference>
<dbReference type="RefSeq" id="XP_016627093.1">
    <property type="nucleotide sequence ID" value="XM_016781732.1"/>
</dbReference>
<keyword evidence="5" id="KW-0804">Transcription</keyword>
<dbReference type="Proteomes" id="UP000053411">
    <property type="component" value="Unassembled WGS sequence"/>
</dbReference>
<keyword evidence="8" id="KW-0812">Transmembrane</keyword>
<evidence type="ECO:0000256" key="2">
    <source>
        <dbReference type="ARBA" id="ARBA00022723"/>
    </source>
</evidence>
<evidence type="ECO:0000256" key="4">
    <source>
        <dbReference type="ARBA" id="ARBA00023125"/>
    </source>
</evidence>
<keyword evidence="3" id="KW-0805">Transcription regulation</keyword>